<organism evidence="1">
    <name type="scientific">Arundo donax</name>
    <name type="common">Giant reed</name>
    <name type="synonym">Donax arundinaceus</name>
    <dbReference type="NCBI Taxonomy" id="35708"/>
    <lineage>
        <taxon>Eukaryota</taxon>
        <taxon>Viridiplantae</taxon>
        <taxon>Streptophyta</taxon>
        <taxon>Embryophyta</taxon>
        <taxon>Tracheophyta</taxon>
        <taxon>Spermatophyta</taxon>
        <taxon>Magnoliopsida</taxon>
        <taxon>Liliopsida</taxon>
        <taxon>Poales</taxon>
        <taxon>Poaceae</taxon>
        <taxon>PACMAD clade</taxon>
        <taxon>Arundinoideae</taxon>
        <taxon>Arundineae</taxon>
        <taxon>Arundo</taxon>
    </lineage>
</organism>
<name>A0A0A9C994_ARUDO</name>
<protein>
    <submittedName>
        <fullName evidence="1">Uncharacterized protein</fullName>
    </submittedName>
</protein>
<proteinExistence type="predicted"/>
<reference evidence="1" key="2">
    <citation type="journal article" date="2015" name="Data Brief">
        <title>Shoot transcriptome of the giant reed, Arundo donax.</title>
        <authorList>
            <person name="Barrero R.A."/>
            <person name="Guerrero F.D."/>
            <person name="Moolhuijzen P."/>
            <person name="Goolsby J.A."/>
            <person name="Tidwell J."/>
            <person name="Bellgard S.E."/>
            <person name="Bellgard M.I."/>
        </authorList>
    </citation>
    <scope>NUCLEOTIDE SEQUENCE</scope>
    <source>
        <tissue evidence="1">Shoot tissue taken approximately 20 cm above the soil surface</tissue>
    </source>
</reference>
<reference evidence="1" key="1">
    <citation type="submission" date="2014-09" db="EMBL/GenBank/DDBJ databases">
        <authorList>
            <person name="Magalhaes I.L.F."/>
            <person name="Oliveira U."/>
            <person name="Santos F.R."/>
            <person name="Vidigal T.H.D.A."/>
            <person name="Brescovit A.D."/>
            <person name="Santos A.J."/>
        </authorList>
    </citation>
    <scope>NUCLEOTIDE SEQUENCE</scope>
    <source>
        <tissue evidence="1">Shoot tissue taken approximately 20 cm above the soil surface</tissue>
    </source>
</reference>
<accession>A0A0A9C994</accession>
<dbReference type="EMBL" id="GBRH01225001">
    <property type="protein sequence ID" value="JAD72894.1"/>
    <property type="molecule type" value="Transcribed_RNA"/>
</dbReference>
<evidence type="ECO:0000313" key="1">
    <source>
        <dbReference type="EMBL" id="JAD72894.1"/>
    </source>
</evidence>
<sequence length="10" mass="1199">MGNPQIRIRD</sequence>